<protein>
    <recommendedName>
        <fullName evidence="4">BRCT domain-containing protein</fullName>
    </recommendedName>
</protein>
<dbReference type="InterPro" id="IPR036420">
    <property type="entry name" value="BRCT_dom_sf"/>
</dbReference>
<comment type="caution">
    <text evidence="5">The sequence shown here is derived from an EMBL/GenBank/DDBJ whole genome shotgun (WGS) entry which is preliminary data.</text>
</comment>
<feature type="compositionally biased region" description="Basic and acidic residues" evidence="3">
    <location>
        <begin position="264"/>
        <end position="274"/>
    </location>
</feature>
<feature type="region of interest" description="Disordered" evidence="3">
    <location>
        <begin position="183"/>
        <end position="217"/>
    </location>
</feature>
<reference evidence="5" key="1">
    <citation type="submission" date="2021-09" db="EMBL/GenBank/DDBJ databases">
        <authorList>
            <consortium name="AG Swart"/>
            <person name="Singh M."/>
            <person name="Singh A."/>
            <person name="Seah K."/>
            <person name="Emmerich C."/>
        </authorList>
    </citation>
    <scope>NUCLEOTIDE SEQUENCE</scope>
    <source>
        <strain evidence="5">ATCC30299</strain>
    </source>
</reference>
<keyword evidence="6" id="KW-1185">Reference proteome</keyword>
<name>A0AAU9JYT3_9CILI</name>
<proteinExistence type="predicted"/>
<dbReference type="EMBL" id="CAJZBQ010000055">
    <property type="protein sequence ID" value="CAG9332839.1"/>
    <property type="molecule type" value="Genomic_DNA"/>
</dbReference>
<evidence type="ECO:0000256" key="3">
    <source>
        <dbReference type="SAM" id="MobiDB-lite"/>
    </source>
</evidence>
<evidence type="ECO:0000313" key="6">
    <source>
        <dbReference type="Proteomes" id="UP001162131"/>
    </source>
</evidence>
<feature type="compositionally biased region" description="Basic and acidic residues" evidence="3">
    <location>
        <begin position="200"/>
        <end position="217"/>
    </location>
</feature>
<feature type="region of interest" description="Disordered" evidence="3">
    <location>
        <begin position="252"/>
        <end position="274"/>
    </location>
</feature>
<organism evidence="5 6">
    <name type="scientific">Blepharisma stoltei</name>
    <dbReference type="NCBI Taxonomy" id="1481888"/>
    <lineage>
        <taxon>Eukaryota</taxon>
        <taxon>Sar</taxon>
        <taxon>Alveolata</taxon>
        <taxon>Ciliophora</taxon>
        <taxon>Postciliodesmatophora</taxon>
        <taxon>Heterotrichea</taxon>
        <taxon>Heterotrichida</taxon>
        <taxon>Blepharismidae</taxon>
        <taxon>Blepharisma</taxon>
    </lineage>
</organism>
<feature type="compositionally biased region" description="Polar residues" evidence="3">
    <location>
        <begin position="183"/>
        <end position="199"/>
    </location>
</feature>
<dbReference type="Pfam" id="PF16589">
    <property type="entry name" value="BRCT_2"/>
    <property type="match status" value="1"/>
</dbReference>
<keyword evidence="2" id="KW-0539">Nucleus</keyword>
<dbReference type="InterPro" id="IPR039595">
    <property type="entry name" value="TE2IP/Rap1"/>
</dbReference>
<dbReference type="GO" id="GO:0031848">
    <property type="term" value="P:protection from non-homologous end joining at telomere"/>
    <property type="evidence" value="ECO:0007669"/>
    <property type="project" value="TreeGrafter"/>
</dbReference>
<dbReference type="InterPro" id="IPR001357">
    <property type="entry name" value="BRCT_dom"/>
</dbReference>
<dbReference type="PANTHER" id="PTHR16466">
    <property type="entry name" value="TELOMERE REPEAT-BINDING FACTOR 2-INTERACTING PROTEIN 1"/>
    <property type="match status" value="1"/>
</dbReference>
<dbReference type="PANTHER" id="PTHR16466:SF6">
    <property type="entry name" value="TELOMERIC REPEAT-BINDING FACTOR 2-INTERACTING PROTEIN 1"/>
    <property type="match status" value="1"/>
</dbReference>
<dbReference type="AlphaFoldDB" id="A0AAU9JYT3"/>
<evidence type="ECO:0000313" key="5">
    <source>
        <dbReference type="EMBL" id="CAG9332839.1"/>
    </source>
</evidence>
<dbReference type="GO" id="GO:0010833">
    <property type="term" value="P:telomere maintenance via telomere lengthening"/>
    <property type="evidence" value="ECO:0007669"/>
    <property type="project" value="TreeGrafter"/>
</dbReference>
<evidence type="ECO:0000256" key="1">
    <source>
        <dbReference type="ARBA" id="ARBA00004123"/>
    </source>
</evidence>
<evidence type="ECO:0000259" key="4">
    <source>
        <dbReference type="Pfam" id="PF16589"/>
    </source>
</evidence>
<accession>A0AAU9JYT3</accession>
<dbReference type="SUPFAM" id="SSF52113">
    <property type="entry name" value="BRCT domain"/>
    <property type="match status" value="1"/>
</dbReference>
<evidence type="ECO:0000256" key="2">
    <source>
        <dbReference type="ARBA" id="ARBA00023242"/>
    </source>
</evidence>
<feature type="domain" description="BRCT" evidence="4">
    <location>
        <begin position="11"/>
        <end position="87"/>
    </location>
</feature>
<dbReference type="Proteomes" id="UP001162131">
    <property type="component" value="Unassembled WGS sequence"/>
</dbReference>
<dbReference type="GO" id="GO:0070187">
    <property type="term" value="C:shelterin complex"/>
    <property type="evidence" value="ECO:0007669"/>
    <property type="project" value="TreeGrafter"/>
</dbReference>
<dbReference type="GO" id="GO:0042162">
    <property type="term" value="F:telomeric DNA binding"/>
    <property type="evidence" value="ECO:0007669"/>
    <property type="project" value="TreeGrafter"/>
</dbReference>
<gene>
    <name evidence="5" type="ORF">BSTOLATCC_MIC57126</name>
</gene>
<sequence length="330" mass="37450">MSMIFMSGNESMKFFIENCHEKSQVSSLVEANGGIMLDEYQEGAIELVPYEQNFKLKLKSPKDHPIYSYKFVIDSDALGEIQNLKDYLIQSVSKNTQPTANKSQGRKAYTSLEDNMMILYVKNNPGCDKARSYWEQALKNGLQVDHSAESLKFHWKSISTKPVKPIPKINTMVLQNNVKGKSYVSKENNPTKANLSASKIDNEKMQENSPDKPQEGCFKRKLDDIFFQINSKRIKSSPAQDSSNGSVILLEQTDENSRSDMAIEENRSESSGDLRQECMERDIPAYFIRLVAQCRKVAGKYVREKDVLKVLLEKEGKVAPTINAFTENLC</sequence>
<comment type="subcellular location">
    <subcellularLocation>
        <location evidence="1">Nucleus</location>
    </subcellularLocation>
</comment>